<dbReference type="CDD" id="cd11444">
    <property type="entry name" value="bHLH_AtIBH1_like"/>
    <property type="match status" value="1"/>
</dbReference>
<comment type="subcellular location">
    <subcellularLocation>
        <location evidence="1">Nucleus</location>
    </subcellularLocation>
</comment>
<dbReference type="InterPro" id="IPR011598">
    <property type="entry name" value="bHLH_dom"/>
</dbReference>
<dbReference type="Gene3D" id="4.10.280.10">
    <property type="entry name" value="Helix-loop-helix DNA-binding domain"/>
    <property type="match status" value="1"/>
</dbReference>
<dbReference type="PROSITE" id="PS50888">
    <property type="entry name" value="BHLH"/>
    <property type="match status" value="1"/>
</dbReference>
<keyword evidence="8" id="KW-1185">Reference proteome</keyword>
<dbReference type="EMBL" id="CAKOAT010215154">
    <property type="protein sequence ID" value="CAH8356028.1"/>
    <property type="molecule type" value="Genomic_DNA"/>
</dbReference>
<dbReference type="GO" id="GO:0000976">
    <property type="term" value="F:transcription cis-regulatory region binding"/>
    <property type="evidence" value="ECO:0007669"/>
    <property type="project" value="UniProtKB-ARBA"/>
</dbReference>
<dbReference type="PANTHER" id="PTHR33124:SF41">
    <property type="entry name" value="TRANSCRIPTION FACTOR BHLH149"/>
    <property type="match status" value="1"/>
</dbReference>
<evidence type="ECO:0000256" key="4">
    <source>
        <dbReference type="ARBA" id="ARBA00023242"/>
    </source>
</evidence>
<feature type="domain" description="BHLH" evidence="6">
    <location>
        <begin position="132"/>
        <end position="184"/>
    </location>
</feature>
<keyword evidence="4" id="KW-0539">Nucleus</keyword>
<dbReference type="InterPro" id="IPR044549">
    <property type="entry name" value="bHLH_AtIBH1-like"/>
</dbReference>
<evidence type="ECO:0000256" key="1">
    <source>
        <dbReference type="ARBA" id="ARBA00004123"/>
    </source>
</evidence>
<feature type="region of interest" description="Disordered" evidence="5">
    <location>
        <begin position="1"/>
        <end position="50"/>
    </location>
</feature>
<sequence length="211" mass="23687">MVDSLFPTIDTTDDVASPESRRKRRRISETSKEAAESSSEAQRINEESSKRWRTNRVQQIYASKLIEALRRVRQRSNDAGKITSVAREIRDTADRVLAASARGTSRWSRSILAARVRACLKKHKKAKSKGTRKPRKDTAAERRRVEKLPAVERKLKILGRLVPGCRKVDVPNLLDEASDYIAALEMQVRAMESLAELLAAAAPPSTTLTRP</sequence>
<dbReference type="InterPro" id="IPR044660">
    <property type="entry name" value="IBH1-like"/>
</dbReference>
<evidence type="ECO:0000259" key="6">
    <source>
        <dbReference type="PROSITE" id="PS50888"/>
    </source>
</evidence>
<name>A0ABC8KJU2_ERUVS</name>
<dbReference type="InterPro" id="IPR036638">
    <property type="entry name" value="HLH_DNA-bd_sf"/>
</dbReference>
<organism evidence="7 8">
    <name type="scientific">Eruca vesicaria subsp. sativa</name>
    <name type="common">Garden rocket</name>
    <name type="synonym">Eruca sativa</name>
    <dbReference type="NCBI Taxonomy" id="29727"/>
    <lineage>
        <taxon>Eukaryota</taxon>
        <taxon>Viridiplantae</taxon>
        <taxon>Streptophyta</taxon>
        <taxon>Embryophyta</taxon>
        <taxon>Tracheophyta</taxon>
        <taxon>Spermatophyta</taxon>
        <taxon>Magnoliopsida</taxon>
        <taxon>eudicotyledons</taxon>
        <taxon>Gunneridae</taxon>
        <taxon>Pentapetalae</taxon>
        <taxon>rosids</taxon>
        <taxon>malvids</taxon>
        <taxon>Brassicales</taxon>
        <taxon>Brassicaceae</taxon>
        <taxon>Brassiceae</taxon>
        <taxon>Eruca</taxon>
    </lineage>
</organism>
<protein>
    <recommendedName>
        <fullName evidence="6">BHLH domain-containing protein</fullName>
    </recommendedName>
</protein>
<dbReference type="Proteomes" id="UP001642260">
    <property type="component" value="Unassembled WGS sequence"/>
</dbReference>
<proteinExistence type="predicted"/>
<gene>
    <name evidence="7" type="ORF">ERUC_LOCUS21783</name>
</gene>
<evidence type="ECO:0000256" key="2">
    <source>
        <dbReference type="ARBA" id="ARBA00023015"/>
    </source>
</evidence>
<reference evidence="7 8" key="1">
    <citation type="submission" date="2022-03" db="EMBL/GenBank/DDBJ databases">
        <authorList>
            <person name="Macdonald S."/>
            <person name="Ahmed S."/>
            <person name="Newling K."/>
        </authorList>
    </citation>
    <scope>NUCLEOTIDE SEQUENCE [LARGE SCALE GENOMIC DNA]</scope>
</reference>
<dbReference type="Pfam" id="PF26576">
    <property type="entry name" value="IBH1_N"/>
    <property type="match status" value="1"/>
</dbReference>
<dbReference type="InterPro" id="IPR059002">
    <property type="entry name" value="IBH1_N"/>
</dbReference>
<evidence type="ECO:0000313" key="7">
    <source>
        <dbReference type="EMBL" id="CAH8356028.1"/>
    </source>
</evidence>
<keyword evidence="3" id="KW-0804">Transcription</keyword>
<dbReference type="AlphaFoldDB" id="A0ABC8KJU2"/>
<dbReference type="PANTHER" id="PTHR33124">
    <property type="entry name" value="TRANSCRIPTION FACTOR IBH1-LIKE 1"/>
    <property type="match status" value="1"/>
</dbReference>
<evidence type="ECO:0000256" key="5">
    <source>
        <dbReference type="SAM" id="MobiDB-lite"/>
    </source>
</evidence>
<dbReference type="SUPFAM" id="SSF47459">
    <property type="entry name" value="HLH, helix-loop-helix DNA-binding domain"/>
    <property type="match status" value="1"/>
</dbReference>
<feature type="compositionally biased region" description="Basic residues" evidence="5">
    <location>
        <begin position="122"/>
        <end position="135"/>
    </location>
</feature>
<keyword evidence="2" id="KW-0805">Transcription regulation</keyword>
<evidence type="ECO:0000313" key="8">
    <source>
        <dbReference type="Proteomes" id="UP001642260"/>
    </source>
</evidence>
<comment type="caution">
    <text evidence="7">The sequence shown here is derived from an EMBL/GenBank/DDBJ whole genome shotgun (WGS) entry which is preliminary data.</text>
</comment>
<dbReference type="GO" id="GO:0005634">
    <property type="term" value="C:nucleus"/>
    <property type="evidence" value="ECO:0007669"/>
    <property type="project" value="UniProtKB-SubCell"/>
</dbReference>
<evidence type="ECO:0000256" key="3">
    <source>
        <dbReference type="ARBA" id="ARBA00023163"/>
    </source>
</evidence>
<feature type="region of interest" description="Disordered" evidence="5">
    <location>
        <begin position="122"/>
        <end position="142"/>
    </location>
</feature>
<accession>A0ABC8KJU2</accession>